<evidence type="ECO:0000313" key="3">
    <source>
        <dbReference type="Proteomes" id="UP000290637"/>
    </source>
</evidence>
<dbReference type="InterPro" id="IPR011109">
    <property type="entry name" value="DNA_bind_recombinase_dom"/>
</dbReference>
<dbReference type="OrthoDB" id="5479610at2"/>
<organism evidence="2 3">
    <name type="scientific">Pseudoduganella lutea</name>
    <dbReference type="NCBI Taxonomy" id="321985"/>
    <lineage>
        <taxon>Bacteria</taxon>
        <taxon>Pseudomonadati</taxon>
        <taxon>Pseudomonadota</taxon>
        <taxon>Betaproteobacteria</taxon>
        <taxon>Burkholderiales</taxon>
        <taxon>Oxalobacteraceae</taxon>
        <taxon>Telluria group</taxon>
        <taxon>Pseudoduganella</taxon>
    </lineage>
</organism>
<accession>A0A4P6L440</accession>
<dbReference type="GO" id="GO:0000150">
    <property type="term" value="F:DNA strand exchange activity"/>
    <property type="evidence" value="ECO:0007669"/>
    <property type="project" value="InterPro"/>
</dbReference>
<evidence type="ECO:0000313" key="2">
    <source>
        <dbReference type="EMBL" id="QBE66436.1"/>
    </source>
</evidence>
<evidence type="ECO:0000259" key="1">
    <source>
        <dbReference type="Pfam" id="PF07508"/>
    </source>
</evidence>
<dbReference type="Proteomes" id="UP000290637">
    <property type="component" value="Chromosome"/>
</dbReference>
<dbReference type="GO" id="GO:0003677">
    <property type="term" value="F:DNA binding"/>
    <property type="evidence" value="ECO:0007669"/>
    <property type="project" value="InterPro"/>
</dbReference>
<dbReference type="RefSeq" id="WP_130189543.1">
    <property type="nucleotide sequence ID" value="NZ_CP035913.1"/>
</dbReference>
<dbReference type="AlphaFoldDB" id="A0A4P6L440"/>
<proteinExistence type="predicted"/>
<dbReference type="EMBL" id="CP035913">
    <property type="protein sequence ID" value="QBE66436.1"/>
    <property type="molecule type" value="Genomic_DNA"/>
</dbReference>
<name>A0A4P6L440_9BURK</name>
<dbReference type="Gene3D" id="3.90.1750.20">
    <property type="entry name" value="Putative Large Serine Recombinase, Chain B, Domain 2"/>
    <property type="match status" value="1"/>
</dbReference>
<gene>
    <name evidence="2" type="ORF">EWM63_28575</name>
</gene>
<feature type="domain" description="Recombinase" evidence="1">
    <location>
        <begin position="34"/>
        <end position="132"/>
    </location>
</feature>
<sequence length="238" mass="25985">MEVRWDEAGKPVPSERKPLAADRVALTPGRDADVALIRRIYALYIGQGAGDSAIARELSTEGLRTDLDKPSDAATVRPILTSEKCCGVLVFNQTTRKLRRPVAGNPESVWVRCENALAPIVSRDIFNHAQRVCAARASTPDRERILQALRDIHAHHGTINARLCQHSSLPGRTTIHALFGGYVEAYAAAGLPVQKTASGALGIRSRRMMMKWLIEQCAAKARLGPRGWRSPMPGMSSC</sequence>
<reference evidence="2 3" key="1">
    <citation type="submission" date="2019-02" db="EMBL/GenBank/DDBJ databases">
        <title>Draft Genome Sequences of Six Type Strains of the Genus Massilia.</title>
        <authorList>
            <person name="Miess H."/>
            <person name="Frediansyhah A."/>
            <person name="Gross H."/>
        </authorList>
    </citation>
    <scope>NUCLEOTIDE SEQUENCE [LARGE SCALE GENOMIC DNA]</scope>
    <source>
        <strain evidence="2 3">DSM 17473</strain>
    </source>
</reference>
<protein>
    <recommendedName>
        <fullName evidence="1">Recombinase domain-containing protein</fullName>
    </recommendedName>
</protein>
<dbReference type="PANTHER" id="PTHR30461:SF23">
    <property type="entry name" value="DNA RECOMBINASE-RELATED"/>
    <property type="match status" value="1"/>
</dbReference>
<dbReference type="InterPro" id="IPR050639">
    <property type="entry name" value="SSR_resolvase"/>
</dbReference>
<dbReference type="PANTHER" id="PTHR30461">
    <property type="entry name" value="DNA-INVERTASE FROM LAMBDOID PROPHAGE"/>
    <property type="match status" value="1"/>
</dbReference>
<dbReference type="Pfam" id="PF07508">
    <property type="entry name" value="Recombinase"/>
    <property type="match status" value="1"/>
</dbReference>
<dbReference type="InterPro" id="IPR038109">
    <property type="entry name" value="DNA_bind_recomb_sf"/>
</dbReference>
<keyword evidence="3" id="KW-1185">Reference proteome</keyword>
<dbReference type="KEGG" id="plue:EWM63_28575"/>